<reference evidence="2" key="1">
    <citation type="submission" date="2020-09" db="EMBL/GenBank/DDBJ databases">
        <authorList>
            <person name="Kikuchi T."/>
        </authorList>
    </citation>
    <scope>NUCLEOTIDE SEQUENCE</scope>
    <source>
        <strain evidence="2">SH1</strain>
    </source>
</reference>
<dbReference type="Proteomes" id="UP000783686">
    <property type="component" value="Unassembled WGS sequence"/>
</dbReference>
<sequence>MDSCSNRTAQAEGQNLLEQRQKSSLFKDEDVGKVMGKPLKTDEAWSTLYRFERTFLIIWDILRGRLIGTETEFKLSGLRFKDKDKFEQNGIDLDSLEKDFLDGKQREELILKTEKELKMFNALAEKQVEAIDSLKIFDADTSEDQKTRNCEKRKQIIQGVQSLLNLNDKYLKRLEESTFRVEHSDG</sequence>
<dbReference type="SUPFAM" id="SSF63491">
    <property type="entry name" value="BAG domain"/>
    <property type="match status" value="1"/>
</dbReference>
<gene>
    <name evidence="2" type="ORF">BOKJ2_LOCUS243</name>
</gene>
<evidence type="ECO:0000259" key="1">
    <source>
        <dbReference type="PROSITE" id="PS51035"/>
    </source>
</evidence>
<comment type="caution">
    <text evidence="2">The sequence shown here is derived from an EMBL/GenBank/DDBJ whole genome shotgun (WGS) entry which is preliminary data.</text>
</comment>
<name>A0A811JQK8_9BILA</name>
<dbReference type="InterPro" id="IPR036533">
    <property type="entry name" value="BAG_dom_sf"/>
</dbReference>
<dbReference type="InterPro" id="IPR003103">
    <property type="entry name" value="BAG_domain"/>
</dbReference>
<dbReference type="Gene3D" id="1.20.58.120">
    <property type="entry name" value="BAG domain"/>
    <property type="match status" value="1"/>
</dbReference>
<keyword evidence="3" id="KW-1185">Reference proteome</keyword>
<dbReference type="OrthoDB" id="417450at2759"/>
<evidence type="ECO:0000313" key="3">
    <source>
        <dbReference type="Proteomes" id="UP000614601"/>
    </source>
</evidence>
<dbReference type="EMBL" id="CAJFDH010000001">
    <property type="protein sequence ID" value="CAD5205559.1"/>
    <property type="molecule type" value="Genomic_DNA"/>
</dbReference>
<dbReference type="EMBL" id="CAJFCW020000001">
    <property type="protein sequence ID" value="CAG9078067.1"/>
    <property type="molecule type" value="Genomic_DNA"/>
</dbReference>
<proteinExistence type="predicted"/>
<organism evidence="2 3">
    <name type="scientific">Bursaphelenchus okinawaensis</name>
    <dbReference type="NCBI Taxonomy" id="465554"/>
    <lineage>
        <taxon>Eukaryota</taxon>
        <taxon>Metazoa</taxon>
        <taxon>Ecdysozoa</taxon>
        <taxon>Nematoda</taxon>
        <taxon>Chromadorea</taxon>
        <taxon>Rhabditida</taxon>
        <taxon>Tylenchina</taxon>
        <taxon>Tylenchomorpha</taxon>
        <taxon>Aphelenchoidea</taxon>
        <taxon>Aphelenchoididae</taxon>
        <taxon>Bursaphelenchus</taxon>
    </lineage>
</organism>
<dbReference type="PROSITE" id="PS51035">
    <property type="entry name" value="BAG"/>
    <property type="match status" value="1"/>
</dbReference>
<evidence type="ECO:0000313" key="2">
    <source>
        <dbReference type="EMBL" id="CAD5205559.1"/>
    </source>
</evidence>
<dbReference type="AlphaFoldDB" id="A0A811JQK8"/>
<dbReference type="Proteomes" id="UP000614601">
    <property type="component" value="Unassembled WGS sequence"/>
</dbReference>
<dbReference type="GO" id="GO:0051087">
    <property type="term" value="F:protein-folding chaperone binding"/>
    <property type="evidence" value="ECO:0007669"/>
    <property type="project" value="InterPro"/>
</dbReference>
<protein>
    <recommendedName>
        <fullName evidence="1">BAG domain-containing protein</fullName>
    </recommendedName>
</protein>
<feature type="domain" description="BAG" evidence="1">
    <location>
        <begin position="112"/>
        <end position="171"/>
    </location>
</feature>
<accession>A0A811JQK8</accession>